<gene>
    <name evidence="1" type="ORF">Amon02_000169300</name>
</gene>
<reference evidence="1" key="1">
    <citation type="submission" date="2023-04" db="EMBL/GenBank/DDBJ databases">
        <title>Ambrosiozyma monospora NBRC 10751.</title>
        <authorList>
            <person name="Ichikawa N."/>
            <person name="Sato H."/>
            <person name="Tonouchi N."/>
        </authorList>
    </citation>
    <scope>NUCLEOTIDE SEQUENCE</scope>
    <source>
        <strain evidence="1">NBRC 10751</strain>
    </source>
</reference>
<keyword evidence="2" id="KW-1185">Reference proteome</keyword>
<organism evidence="1 2">
    <name type="scientific">Ambrosiozyma monospora</name>
    <name type="common">Yeast</name>
    <name type="synonym">Endomycopsis monosporus</name>
    <dbReference type="NCBI Taxonomy" id="43982"/>
    <lineage>
        <taxon>Eukaryota</taxon>
        <taxon>Fungi</taxon>
        <taxon>Dikarya</taxon>
        <taxon>Ascomycota</taxon>
        <taxon>Saccharomycotina</taxon>
        <taxon>Pichiomycetes</taxon>
        <taxon>Pichiales</taxon>
        <taxon>Pichiaceae</taxon>
        <taxon>Ambrosiozyma</taxon>
    </lineage>
</organism>
<accession>A0ACB5SVC7</accession>
<evidence type="ECO:0000313" key="1">
    <source>
        <dbReference type="EMBL" id="GME74224.1"/>
    </source>
</evidence>
<comment type="caution">
    <text evidence="1">The sequence shown here is derived from an EMBL/GenBank/DDBJ whole genome shotgun (WGS) entry which is preliminary data.</text>
</comment>
<sequence length="368" mass="41453">MTRSTQSSSSASPTLTYTPTTTDYEEVQRSWASYFAMYSEVMHNKFYYSSLNPDLFNSVKSIESYQSATTAQLYEDELAEYILSELIMSFYSFMPASKNDGFQTTYSSFYSRLSYYGTLRIASITPPYSTTPSSSSWDTSISLPTSGAYSDLYMMAKCKALDADGNDYAGWYNIFISTYESRSFIRSLTYNVVRLSRETGIPIVITNPSAYTRCKKYISLIDVLPWKERVLADAKQRYQSYSSSFTTTIKIQGHTTLIPDHLQSHTNLSKGAKLGVIFGTLLGFFAICVLISWLSMKYSFRNRNSVDRTIGSTYNVPFGSGLGRVREEPISALRPAVASERDDDDAPPPTYQQALTEKAILPHLSTRQ</sequence>
<protein>
    <submittedName>
        <fullName evidence="1">Unnamed protein product</fullName>
    </submittedName>
</protein>
<name>A0ACB5SVC7_AMBMO</name>
<dbReference type="Proteomes" id="UP001165064">
    <property type="component" value="Unassembled WGS sequence"/>
</dbReference>
<evidence type="ECO:0000313" key="2">
    <source>
        <dbReference type="Proteomes" id="UP001165064"/>
    </source>
</evidence>
<proteinExistence type="predicted"/>
<dbReference type="EMBL" id="BSXS01000869">
    <property type="protein sequence ID" value="GME74224.1"/>
    <property type="molecule type" value="Genomic_DNA"/>
</dbReference>